<dbReference type="RefSeq" id="WP_092652772.1">
    <property type="nucleotide sequence ID" value="NZ_LT629732.1"/>
</dbReference>
<accession>A0A1H1QPT9</accession>
<proteinExistence type="predicted"/>
<dbReference type="EMBL" id="LT629732">
    <property type="protein sequence ID" value="SDS25491.1"/>
    <property type="molecule type" value="Genomic_DNA"/>
</dbReference>
<dbReference type="AlphaFoldDB" id="A0A1H1QPT9"/>
<feature type="region of interest" description="Disordered" evidence="1">
    <location>
        <begin position="1"/>
        <end position="38"/>
    </location>
</feature>
<dbReference type="Proteomes" id="UP000198983">
    <property type="component" value="Chromosome I"/>
</dbReference>
<dbReference type="OrthoDB" id="9888710at2"/>
<sequence>MFIGSPEFPTLRQLPHLGTTSLATSRRVPTPSQGSLTADLQASATAGRMGHRFRRFVRWSR</sequence>
<dbReference type="STRING" id="117157.SAMN04489717_2103"/>
<reference evidence="2 3" key="1">
    <citation type="submission" date="2016-10" db="EMBL/GenBank/DDBJ databases">
        <authorList>
            <person name="de Groot N.N."/>
        </authorList>
    </citation>
    <scope>NUCLEOTIDE SEQUENCE [LARGE SCALE GENOMIC DNA]</scope>
    <source>
        <strain evidence="2 3">DSM 22024</strain>
    </source>
</reference>
<keyword evidence="3" id="KW-1185">Reference proteome</keyword>
<organism evidence="2 3">
    <name type="scientific">Actinopolymorpha singaporensis</name>
    <dbReference type="NCBI Taxonomy" id="117157"/>
    <lineage>
        <taxon>Bacteria</taxon>
        <taxon>Bacillati</taxon>
        <taxon>Actinomycetota</taxon>
        <taxon>Actinomycetes</taxon>
        <taxon>Propionibacteriales</taxon>
        <taxon>Actinopolymorphaceae</taxon>
        <taxon>Actinopolymorpha</taxon>
    </lineage>
</organism>
<name>A0A1H1QPT9_9ACTN</name>
<evidence type="ECO:0000313" key="3">
    <source>
        <dbReference type="Proteomes" id="UP000198983"/>
    </source>
</evidence>
<protein>
    <submittedName>
        <fullName evidence="2">Uncharacterized protein</fullName>
    </submittedName>
</protein>
<evidence type="ECO:0000256" key="1">
    <source>
        <dbReference type="SAM" id="MobiDB-lite"/>
    </source>
</evidence>
<gene>
    <name evidence="2" type="ORF">SAMN04489717_2103</name>
</gene>
<evidence type="ECO:0000313" key="2">
    <source>
        <dbReference type="EMBL" id="SDS25491.1"/>
    </source>
</evidence>